<dbReference type="AlphaFoldDB" id="J9DD16"/>
<comment type="caution">
    <text evidence="1">The sequence shown here is derived from an EMBL/GenBank/DDBJ whole genome shotgun (WGS) entry which is preliminary data.</text>
</comment>
<protein>
    <submittedName>
        <fullName evidence="1">Uncharacterized protein</fullName>
    </submittedName>
</protein>
<organism evidence="1">
    <name type="scientific">gut metagenome</name>
    <dbReference type="NCBI Taxonomy" id="749906"/>
    <lineage>
        <taxon>unclassified sequences</taxon>
        <taxon>metagenomes</taxon>
        <taxon>organismal metagenomes</taxon>
    </lineage>
</organism>
<reference evidence="1" key="1">
    <citation type="journal article" date="2012" name="PLoS ONE">
        <title>Gene sets for utilization of primary and secondary nutrition supplies in the distal gut of endangered iberian lynx.</title>
        <authorList>
            <person name="Alcaide M."/>
            <person name="Messina E."/>
            <person name="Richter M."/>
            <person name="Bargiela R."/>
            <person name="Peplies J."/>
            <person name="Huws S.A."/>
            <person name="Newbold C.J."/>
            <person name="Golyshin P.N."/>
            <person name="Simon M.A."/>
            <person name="Lopez G."/>
            <person name="Yakimov M.M."/>
            <person name="Ferrer M."/>
        </authorList>
    </citation>
    <scope>NUCLEOTIDE SEQUENCE</scope>
</reference>
<sequence length="35" mass="3982">MGIVHLSIQDCPYFIELAGSFRYHRLLPKTGGYPT</sequence>
<name>J9DD16_9ZZZZ</name>
<feature type="non-terminal residue" evidence="1">
    <location>
        <position position="35"/>
    </location>
</feature>
<proteinExistence type="predicted"/>
<accession>J9DD16</accession>
<dbReference type="EMBL" id="AMCI01000011">
    <property type="protein sequence ID" value="EJX10881.1"/>
    <property type="molecule type" value="Genomic_DNA"/>
</dbReference>
<gene>
    <name evidence="1" type="ORF">EVA_00419</name>
</gene>
<evidence type="ECO:0000313" key="1">
    <source>
        <dbReference type="EMBL" id="EJX10881.1"/>
    </source>
</evidence>